<name>F6BA06_DESCC</name>
<keyword evidence="1" id="KW-0812">Transmembrane</keyword>
<gene>
    <name evidence="2" type="ordered locus">Desca_2136</name>
</gene>
<dbReference type="EMBL" id="CP002736">
    <property type="protein sequence ID" value="AEF94975.1"/>
    <property type="molecule type" value="Genomic_DNA"/>
</dbReference>
<evidence type="ECO:0000313" key="2">
    <source>
        <dbReference type="EMBL" id="AEF94975.1"/>
    </source>
</evidence>
<dbReference type="RefSeq" id="WP_013810563.1">
    <property type="nucleotide sequence ID" value="NC_015565.1"/>
</dbReference>
<dbReference type="KEGG" id="dca:Desca_2136"/>
<evidence type="ECO:0000256" key="1">
    <source>
        <dbReference type="SAM" id="Phobius"/>
    </source>
</evidence>
<proteinExistence type="predicted"/>
<keyword evidence="3" id="KW-1185">Reference proteome</keyword>
<dbReference type="Proteomes" id="UP000009226">
    <property type="component" value="Chromosome"/>
</dbReference>
<evidence type="ECO:0000313" key="3">
    <source>
        <dbReference type="Proteomes" id="UP000009226"/>
    </source>
</evidence>
<dbReference type="Pfam" id="PF14373">
    <property type="entry name" value="Imm_superinfect"/>
    <property type="match status" value="1"/>
</dbReference>
<reference evidence="2 3" key="1">
    <citation type="submission" date="2011-05" db="EMBL/GenBank/DDBJ databases">
        <title>Complete sequence of Desulfotomaculum carboxydivorans CO-1-SRB.</title>
        <authorList>
            <consortium name="US DOE Joint Genome Institute"/>
            <person name="Lucas S."/>
            <person name="Han J."/>
            <person name="Lapidus A."/>
            <person name="Cheng J.-F."/>
            <person name="Goodwin L."/>
            <person name="Pitluck S."/>
            <person name="Peters L."/>
            <person name="Mikhailova N."/>
            <person name="Lu M."/>
            <person name="Han C."/>
            <person name="Tapia R."/>
            <person name="Land M."/>
            <person name="Hauser L."/>
            <person name="Kyrpides N."/>
            <person name="Ivanova N."/>
            <person name="Pagani I."/>
            <person name="Stams A."/>
            <person name="Plugge C."/>
            <person name="Muyzer G."/>
            <person name="Kuever J."/>
            <person name="Parshina S."/>
            <person name="Ivanova A."/>
            <person name="Nazina T."/>
            <person name="Woyke T."/>
        </authorList>
    </citation>
    <scope>NUCLEOTIDE SEQUENCE [LARGE SCALE GENOMIC DNA]</scope>
    <source>
        <strain evidence="3">DSM 14880 / VKM B-2319 / CO-1-SRB</strain>
    </source>
</reference>
<dbReference type="InterPro" id="IPR016410">
    <property type="entry name" value="Phage_imm"/>
</dbReference>
<protein>
    <submittedName>
        <fullName evidence="2">Putative integral membrane protein</fullName>
    </submittedName>
</protein>
<dbReference type="STRING" id="868595.Desca_2136"/>
<accession>F6BA06</accession>
<dbReference type="AlphaFoldDB" id="F6BA06"/>
<sequence precursor="true">MKFLFFILLAAAFYFLPTIIAYARRHNRRLLIAKINLTLGWTVIIWILLLIWVTRGRMEDLVWILLRRIRIR</sequence>
<organism evidence="2 3">
    <name type="scientific">Desulfotomaculum nigrificans (strain DSM 14880 / VKM B-2319 / CO-1-SRB)</name>
    <name type="common">Desulfotomaculum carboxydivorans</name>
    <dbReference type="NCBI Taxonomy" id="868595"/>
    <lineage>
        <taxon>Bacteria</taxon>
        <taxon>Bacillati</taxon>
        <taxon>Bacillota</taxon>
        <taxon>Clostridia</taxon>
        <taxon>Eubacteriales</taxon>
        <taxon>Desulfotomaculaceae</taxon>
        <taxon>Desulfotomaculum</taxon>
    </lineage>
</organism>
<keyword evidence="1" id="KW-1133">Transmembrane helix</keyword>
<feature type="transmembrane region" description="Helical" evidence="1">
    <location>
        <begin position="31"/>
        <end position="53"/>
    </location>
</feature>
<dbReference type="HOGENOM" id="CLU_2715762_0_0_9"/>
<keyword evidence="1" id="KW-0472">Membrane</keyword>
<dbReference type="eggNOG" id="ENOG5033BAP">
    <property type="taxonomic scope" value="Bacteria"/>
</dbReference>